<feature type="transmembrane region" description="Helical" evidence="1">
    <location>
        <begin position="109"/>
        <end position="126"/>
    </location>
</feature>
<dbReference type="STRING" id="272844.PAB0975"/>
<evidence type="ECO:0000313" key="2">
    <source>
        <dbReference type="EMBL" id="CAB50368.1"/>
    </source>
</evidence>
<feature type="transmembrane region" description="Helical" evidence="1">
    <location>
        <begin position="6"/>
        <end position="36"/>
    </location>
</feature>
<keyword evidence="4" id="KW-1185">Reference proteome</keyword>
<reference evidence="2 4" key="4">
    <citation type="journal article" date="2003" name="Mol. Microbiol.">
        <title>An integrated analysis of the genome of the hyperthermophilic archaeon Pyrococcus abyssi.</title>
        <authorList>
            <person name="Cohen G."/>
            <person name="Barbe V."/>
            <person name="Flament D."/>
            <person name="Galperin M."/>
            <person name="Heilig R."/>
            <person name="Ripp R."/>
            <person name="Lecompte O."/>
            <person name="Prieur D."/>
            <person name="Poch O."/>
            <person name="Quellerou J."/>
            <person name="Thierry J.C."/>
            <person name="Van der Oost J."/>
            <person name="Weissenbach J."/>
            <person name="Zivanovic Y."/>
            <person name="Forterre P."/>
        </authorList>
    </citation>
    <scope>NUCLEOTIDE SEQUENCE [LARGE SCALE GENOMIC DNA]</scope>
    <source>
        <strain evidence="4">GE5 / Orsay</strain>
        <strain evidence="2">Orsay</strain>
    </source>
</reference>
<name>Q9UYP4_PYRAB</name>
<dbReference type="AlphaFoldDB" id="Q9UYP4"/>
<dbReference type="RefSeq" id="WP_010868581.1">
    <property type="nucleotide sequence ID" value="NC_000868.1"/>
</dbReference>
<dbReference type="KEGG" id="pab:PAB0975"/>
<organism evidence="2 4">
    <name type="scientific">Pyrococcus abyssi (strain GE5 / Orsay)</name>
    <dbReference type="NCBI Taxonomy" id="272844"/>
    <lineage>
        <taxon>Archaea</taxon>
        <taxon>Methanobacteriati</taxon>
        <taxon>Methanobacteriota</taxon>
        <taxon>Thermococci</taxon>
        <taxon>Thermococcales</taxon>
        <taxon>Thermococcaceae</taxon>
        <taxon>Pyrococcus</taxon>
    </lineage>
</organism>
<evidence type="ECO:0000313" key="3">
    <source>
        <dbReference type="EMBL" id="CCE70912.1"/>
    </source>
</evidence>
<keyword evidence="1" id="KW-1133">Transmembrane helix</keyword>
<keyword evidence="1" id="KW-0472">Membrane</keyword>
<dbReference type="EMBL" id="HE613800">
    <property type="protein sequence ID" value="CCE70912.1"/>
    <property type="molecule type" value="Genomic_DNA"/>
</dbReference>
<dbReference type="PIR" id="C75059">
    <property type="entry name" value="C75059"/>
</dbReference>
<evidence type="ECO:0000313" key="5">
    <source>
        <dbReference type="Proteomes" id="UP000009139"/>
    </source>
</evidence>
<dbReference type="OrthoDB" id="102015at2157"/>
<reference evidence="2" key="3">
    <citation type="journal article" date="2001" name="Genome Res.">
        <title>Genome evolution at the genus level: comparison of three complete genomes of hyperthermophilic archaea.</title>
        <authorList>
            <person name="Lecompte O."/>
            <person name="Ripp R."/>
            <person name="Puzos-Barbe V."/>
            <person name="Duprat S."/>
            <person name="Heilig R."/>
            <person name="Dietrich J."/>
            <person name="Thierry J.C."/>
            <person name="Poch O."/>
        </authorList>
    </citation>
    <scope>NUCLEOTIDE SEQUENCE</scope>
    <source>
        <strain evidence="2">Orsay</strain>
    </source>
</reference>
<dbReference type="Proteomes" id="UP000000810">
    <property type="component" value="Chromosome"/>
</dbReference>
<dbReference type="Proteomes" id="UP000009139">
    <property type="component" value="Chromosome"/>
</dbReference>
<accession>Q9UYP4</accession>
<reference evidence="2" key="1">
    <citation type="submission" date="1999-07" db="EMBL/GenBank/DDBJ databases">
        <authorList>
            <person name="Genoscope"/>
        </authorList>
    </citation>
    <scope>NUCLEOTIDE SEQUENCE</scope>
    <source>
        <strain evidence="2">Orsay</strain>
    </source>
</reference>
<proteinExistence type="predicted"/>
<feature type="transmembrane region" description="Helical" evidence="1">
    <location>
        <begin position="146"/>
        <end position="166"/>
    </location>
</feature>
<evidence type="ECO:0000313" key="4">
    <source>
        <dbReference type="Proteomes" id="UP000000810"/>
    </source>
</evidence>
<dbReference type="EMBL" id="AJ248287">
    <property type="protein sequence ID" value="CAB50368.1"/>
    <property type="molecule type" value="Genomic_DNA"/>
</dbReference>
<reference evidence="2" key="2">
    <citation type="journal article" date="2000" name="J. Mol. Biol.">
        <title>Archaeal homologs of eukaryotic methylation guide small nucleolar RNAs: lessons from the Pyrococcus genomes.</title>
        <authorList>
            <person name="Gaspin C."/>
            <person name="Cavaille J."/>
            <person name="Erauso G."/>
        </authorList>
    </citation>
    <scope>NUCLEOTIDE SEQUENCE</scope>
    <source>
        <strain evidence="2">Orsay</strain>
    </source>
</reference>
<gene>
    <name evidence="2" type="ordered locus">PAB0975</name>
</gene>
<evidence type="ECO:0000256" key="1">
    <source>
        <dbReference type="SAM" id="Phobius"/>
    </source>
</evidence>
<dbReference type="HOGENOM" id="CLU_1507435_0_0_2"/>
<protein>
    <submittedName>
        <fullName evidence="2">Uncharacterized protein</fullName>
    </submittedName>
</protein>
<feature type="transmembrane region" description="Helical" evidence="1">
    <location>
        <begin position="48"/>
        <end position="68"/>
    </location>
</feature>
<reference evidence="3 5" key="5">
    <citation type="journal article" date="2012" name="Curr. Microbiol.">
        <title>Re-annotation of two hyperthermophilic archaea Pyrococcus abyssi GE5 and Pyrococcus furiosus DSM 3638.</title>
        <authorList>
            <person name="Gao J."/>
            <person name="Wang J."/>
        </authorList>
    </citation>
    <scope>GENOME REANNOTATION</scope>
    <source>
        <strain evidence="3">GE5</strain>
        <strain evidence="5">GE5 / Orsay</strain>
    </source>
</reference>
<feature type="transmembrane region" description="Helical" evidence="1">
    <location>
        <begin position="83"/>
        <end position="102"/>
    </location>
</feature>
<keyword evidence="1" id="KW-0812">Transmembrane</keyword>
<dbReference type="PATRIC" id="fig|272844.11.peg.1558"/>
<sequence>MKPPNIVILVVGFFSIIVSEEFLLALITSGGLAIYTRKIALMFYDKMTADKVTLVVFGVSLLVLWLFGDLHIQYRSSVAPEELFWGATLISVIMSAMLLVSAYTMHDPVELATGIIVGIAISVAGYNKVKKAGEVGWWLTKKYFGINGLIAGFWIGLALYLTYFFFVELPSRIREEVY</sequence>